<evidence type="ECO:0000313" key="1">
    <source>
        <dbReference type="EMBL" id="GAG33720.1"/>
    </source>
</evidence>
<sequence length="203" mass="22521">VLLWNLNIEESSLKLGSGVSVNRLDSHISVFDLAAAGAAGFREWAMLEPFLPQCVTEIETAQDAAIKPGYDSLNRAWLASALLKLKGFNAHLPLACSSYPWNLVAGHQERTKGIFKEDLEEKGVEYAVNSSRRALLPFKGQLLELHTKLLAPKNAKTILIKEDADWINNNYEKFNSLAAKSEGFRLALSAAVDWQYASDSRMQ</sequence>
<proteinExistence type="predicted"/>
<dbReference type="EMBL" id="BARS01041574">
    <property type="protein sequence ID" value="GAG33720.1"/>
    <property type="molecule type" value="Genomic_DNA"/>
</dbReference>
<feature type="non-terminal residue" evidence="1">
    <location>
        <position position="1"/>
    </location>
</feature>
<protein>
    <submittedName>
        <fullName evidence="1">Uncharacterized protein</fullName>
    </submittedName>
</protein>
<reference evidence="1" key="1">
    <citation type="journal article" date="2014" name="Front. Microbiol.">
        <title>High frequency of phylogenetically diverse reductive dehalogenase-homologous genes in deep subseafloor sedimentary metagenomes.</title>
        <authorList>
            <person name="Kawai M."/>
            <person name="Futagami T."/>
            <person name="Toyoda A."/>
            <person name="Takaki Y."/>
            <person name="Nishi S."/>
            <person name="Hori S."/>
            <person name="Arai W."/>
            <person name="Tsubouchi T."/>
            <person name="Morono Y."/>
            <person name="Uchiyama I."/>
            <person name="Ito T."/>
            <person name="Fujiyama A."/>
            <person name="Inagaki F."/>
            <person name="Takami H."/>
        </authorList>
    </citation>
    <scope>NUCLEOTIDE SEQUENCE</scope>
    <source>
        <strain evidence="1">Expedition CK06-06</strain>
    </source>
</reference>
<comment type="caution">
    <text evidence="1">The sequence shown here is derived from an EMBL/GenBank/DDBJ whole genome shotgun (WGS) entry which is preliminary data.</text>
</comment>
<name>X0WSS2_9ZZZZ</name>
<accession>X0WSS2</accession>
<dbReference type="AlphaFoldDB" id="X0WSS2"/>
<organism evidence="1">
    <name type="scientific">marine sediment metagenome</name>
    <dbReference type="NCBI Taxonomy" id="412755"/>
    <lineage>
        <taxon>unclassified sequences</taxon>
        <taxon>metagenomes</taxon>
        <taxon>ecological metagenomes</taxon>
    </lineage>
</organism>
<gene>
    <name evidence="1" type="ORF">S01H1_63210</name>
</gene>